<organism evidence="2 3">
    <name type="scientific">Hymenobacter taeanensis</name>
    <dbReference type="NCBI Taxonomy" id="2735321"/>
    <lineage>
        <taxon>Bacteria</taxon>
        <taxon>Pseudomonadati</taxon>
        <taxon>Bacteroidota</taxon>
        <taxon>Cytophagia</taxon>
        <taxon>Cytophagales</taxon>
        <taxon>Hymenobacteraceae</taxon>
        <taxon>Hymenobacter</taxon>
    </lineage>
</organism>
<reference evidence="2 3" key="1">
    <citation type="submission" date="2020-05" db="EMBL/GenBank/DDBJ databases">
        <title>Complete genome sequence of Hymenobacter sp. TS19 in Coasted Sand Dune.</title>
        <authorList>
            <person name="Lee J.-H."/>
            <person name="Jung J.-H."/>
            <person name="Jeong S."/>
            <person name="Zhao L."/>
            <person name="Kim M.-K."/>
            <person name="Seo H.-S."/>
            <person name="Lim S."/>
        </authorList>
    </citation>
    <scope>NUCLEOTIDE SEQUENCE [LARGE SCALE GENOMIC DNA]</scope>
    <source>
        <strain evidence="2 3">TS19</strain>
    </source>
</reference>
<dbReference type="EMBL" id="CP053538">
    <property type="protein sequence ID" value="QJX48525.1"/>
    <property type="molecule type" value="Genomic_DNA"/>
</dbReference>
<evidence type="ECO:0000313" key="2">
    <source>
        <dbReference type="EMBL" id="QJX48525.1"/>
    </source>
</evidence>
<name>A0A6M6BN76_9BACT</name>
<dbReference type="RefSeq" id="WP_171592616.1">
    <property type="nucleotide sequence ID" value="NZ_CP053538.1"/>
</dbReference>
<dbReference type="AlphaFoldDB" id="A0A6M6BN76"/>
<dbReference type="KEGG" id="hts:HMJ29_17020"/>
<evidence type="ECO:0000313" key="3">
    <source>
        <dbReference type="Proteomes" id="UP000501623"/>
    </source>
</evidence>
<sequence length="159" mass="16797">MSLLLGGTRLAVSAASMAARQKKAGKSHPAPTKNAASASASVPGAGAAPVTGLGVTSFSYKGQTVPVKRTTPETFKGKGGPEIQALEALLAERHMALLADSVQSFLPAAQHEAIVEATRKAVATRPNWNYAPYRQELAFYEKEEARRQQKLQLAPNSAK</sequence>
<dbReference type="Proteomes" id="UP000501623">
    <property type="component" value="Chromosome"/>
</dbReference>
<evidence type="ECO:0000256" key="1">
    <source>
        <dbReference type="SAM" id="MobiDB-lite"/>
    </source>
</evidence>
<accession>A0A6M6BN76</accession>
<proteinExistence type="predicted"/>
<keyword evidence="3" id="KW-1185">Reference proteome</keyword>
<feature type="region of interest" description="Disordered" evidence="1">
    <location>
        <begin position="19"/>
        <end position="43"/>
    </location>
</feature>
<protein>
    <submittedName>
        <fullName evidence="2">Uncharacterized protein</fullName>
    </submittedName>
</protein>
<gene>
    <name evidence="2" type="ORF">HMJ29_17020</name>
</gene>